<evidence type="ECO:0008006" key="3">
    <source>
        <dbReference type="Google" id="ProtNLM"/>
    </source>
</evidence>
<comment type="caution">
    <text evidence="1">The sequence shown here is derived from an EMBL/GenBank/DDBJ whole genome shotgun (WGS) entry which is preliminary data.</text>
</comment>
<dbReference type="EMBL" id="JAOL01000080">
    <property type="protein sequence ID" value="EUA92151.1"/>
    <property type="molecule type" value="Genomic_DNA"/>
</dbReference>
<sequence>MPLIRDETATVIVGRARWLPADDEQTIHGEAVVDDNTLFDGDIAGVYIQPTLELPGLRAALHERRPWRRWIGGRAAQLGTSGARVIRDGIPTPRAVRRSTFYRNVEGWLLVR</sequence>
<name>A0ABP3AND0_MYCUL</name>
<gene>
    <name evidence="1" type="ORF">I551_1334</name>
</gene>
<accession>A0ABP3AND0</accession>
<protein>
    <recommendedName>
        <fullName evidence="3">Peptidase M50</fullName>
    </recommendedName>
</protein>
<dbReference type="Proteomes" id="UP000020681">
    <property type="component" value="Unassembled WGS sequence"/>
</dbReference>
<evidence type="ECO:0000313" key="2">
    <source>
        <dbReference type="Proteomes" id="UP000020681"/>
    </source>
</evidence>
<proteinExistence type="predicted"/>
<evidence type="ECO:0000313" key="1">
    <source>
        <dbReference type="EMBL" id="EUA92151.1"/>
    </source>
</evidence>
<organism evidence="1 2">
    <name type="scientific">Mycobacterium ulcerans str. Harvey</name>
    <dbReference type="NCBI Taxonomy" id="1299332"/>
    <lineage>
        <taxon>Bacteria</taxon>
        <taxon>Bacillati</taxon>
        <taxon>Actinomycetota</taxon>
        <taxon>Actinomycetes</taxon>
        <taxon>Mycobacteriales</taxon>
        <taxon>Mycobacteriaceae</taxon>
        <taxon>Mycobacterium</taxon>
        <taxon>Mycobacterium ulcerans group</taxon>
    </lineage>
</organism>
<keyword evidence="2" id="KW-1185">Reference proteome</keyword>
<reference evidence="1 2" key="1">
    <citation type="submission" date="2014-01" db="EMBL/GenBank/DDBJ databases">
        <authorList>
            <person name="Dobos K."/>
            <person name="Lenaerts A."/>
            <person name="Ordway D."/>
            <person name="DeGroote M.A."/>
            <person name="Parker T."/>
            <person name="Sizemore C."/>
            <person name="Tallon L.J."/>
            <person name="Sadzewicz L.K."/>
            <person name="Sengamalay N."/>
            <person name="Fraser C.M."/>
            <person name="Hine E."/>
            <person name="Shefchek K.A."/>
            <person name="Das S.P."/>
            <person name="Tettelin H."/>
        </authorList>
    </citation>
    <scope>NUCLEOTIDE SEQUENCE [LARGE SCALE GENOMIC DNA]</scope>
    <source>
        <strain evidence="1 2">Harvey</strain>
    </source>
</reference>